<evidence type="ECO:0000313" key="3">
    <source>
        <dbReference type="EMBL" id="VAX03085.1"/>
    </source>
</evidence>
<dbReference type="PROSITE" id="PS01227">
    <property type="entry name" value="UPF0012"/>
    <property type="match status" value="1"/>
</dbReference>
<accession>A0A3B1B9W0</accession>
<organism evidence="3">
    <name type="scientific">hydrothermal vent metagenome</name>
    <dbReference type="NCBI Taxonomy" id="652676"/>
    <lineage>
        <taxon>unclassified sequences</taxon>
        <taxon>metagenomes</taxon>
        <taxon>ecological metagenomes</taxon>
    </lineage>
</organism>
<dbReference type="EMBL" id="UOFW01000037">
    <property type="protein sequence ID" value="VAX03085.1"/>
    <property type="molecule type" value="Genomic_DNA"/>
</dbReference>
<dbReference type="SUPFAM" id="SSF56317">
    <property type="entry name" value="Carbon-nitrogen hydrolase"/>
    <property type="match status" value="1"/>
</dbReference>
<dbReference type="PANTHER" id="PTHR23088">
    <property type="entry name" value="NITRILASE-RELATED"/>
    <property type="match status" value="1"/>
</dbReference>
<dbReference type="CDD" id="cd07572">
    <property type="entry name" value="nit"/>
    <property type="match status" value="1"/>
</dbReference>
<dbReference type="InterPro" id="IPR001110">
    <property type="entry name" value="UPF0012_CS"/>
</dbReference>
<dbReference type="PANTHER" id="PTHR23088:SF27">
    <property type="entry name" value="DEAMINATED GLUTATHIONE AMIDASE"/>
    <property type="match status" value="1"/>
</dbReference>
<proteinExistence type="predicted"/>
<dbReference type="InterPro" id="IPR036526">
    <property type="entry name" value="C-N_Hydrolase_sf"/>
</dbReference>
<dbReference type="AlphaFoldDB" id="A0A3B1B9W0"/>
<feature type="domain" description="CN hydrolase" evidence="2">
    <location>
        <begin position="1"/>
        <end position="252"/>
    </location>
</feature>
<name>A0A3B1B9W0_9ZZZZ</name>
<evidence type="ECO:0000256" key="1">
    <source>
        <dbReference type="ARBA" id="ARBA00022801"/>
    </source>
</evidence>
<dbReference type="PROSITE" id="PS50263">
    <property type="entry name" value="CN_HYDROLASE"/>
    <property type="match status" value="1"/>
</dbReference>
<evidence type="ECO:0000259" key="2">
    <source>
        <dbReference type="PROSITE" id="PS50263"/>
    </source>
</evidence>
<dbReference type="InterPro" id="IPR003010">
    <property type="entry name" value="C-N_Hydrolase"/>
</dbReference>
<protein>
    <submittedName>
        <fullName evidence="3">FIG147869: Carbon-nitrogen hydrolase</fullName>
    </submittedName>
</protein>
<dbReference type="Gene3D" id="3.60.110.10">
    <property type="entry name" value="Carbon-nitrogen hydrolase"/>
    <property type="match status" value="1"/>
</dbReference>
<dbReference type="GO" id="GO:0016811">
    <property type="term" value="F:hydrolase activity, acting on carbon-nitrogen (but not peptide) bonds, in linear amides"/>
    <property type="evidence" value="ECO:0007669"/>
    <property type="project" value="InterPro"/>
</dbReference>
<dbReference type="Pfam" id="PF00795">
    <property type="entry name" value="CN_hydrolase"/>
    <property type="match status" value="1"/>
</dbReference>
<dbReference type="InterPro" id="IPR045254">
    <property type="entry name" value="Nit1/2_C-N_Hydrolase"/>
</dbReference>
<reference evidence="3" key="1">
    <citation type="submission" date="2018-06" db="EMBL/GenBank/DDBJ databases">
        <authorList>
            <person name="Zhirakovskaya E."/>
        </authorList>
    </citation>
    <scope>NUCLEOTIDE SEQUENCE</scope>
</reference>
<gene>
    <name evidence="3" type="ORF">MNBD_ALPHA03-722</name>
</gene>
<keyword evidence="1 3" id="KW-0378">Hydrolase</keyword>
<sequence>MSSGNDLAENMASAESLIRRAAAGGAQMVMTPEMTTLIERDRAALLAKIYFEENDPSLPVFQALAEELDIWLVIGSMAVKAPDQSKDQLKDKIANRCYVISPEGHIAARYDKIHMFDVDLPGGETYRESQAYSAGERAALAKTPWGALGLTICYDVRFPALYRKLAQGGAIMLTVPAAFTEVTGQAHWHILLRSRAIENGAFIFAPAQTGSHMSARGESRKTYGHSLIVDPWGNIIDDGGSDVGVTLAPIDLSLVEKARSRIPSLRHDRPFKLGDT</sequence>